<dbReference type="Proteomes" id="UP001291930">
    <property type="component" value="Unassembled WGS sequence"/>
</dbReference>
<feature type="signal peptide" evidence="12">
    <location>
        <begin position="1"/>
        <end position="20"/>
    </location>
</feature>
<dbReference type="InterPro" id="IPR023059">
    <property type="entry name" value="Foldase_PrsA"/>
</dbReference>
<dbReference type="HAMAP" id="MF_01145">
    <property type="entry name" value="Foldase_PrsA"/>
    <property type="match status" value="1"/>
</dbReference>
<comment type="subcellular location">
    <subcellularLocation>
        <location evidence="2 11">Cell membrane</location>
        <topology evidence="2 11">Lipid-anchor</topology>
    </subcellularLocation>
</comment>
<keyword evidence="8 11" id="KW-0564">Palmitate</keyword>
<dbReference type="PROSITE" id="PS51257">
    <property type="entry name" value="PROKAR_LIPOPROTEIN"/>
    <property type="match status" value="1"/>
</dbReference>
<dbReference type="SUPFAM" id="SSF54534">
    <property type="entry name" value="FKBP-like"/>
    <property type="match status" value="1"/>
</dbReference>
<evidence type="ECO:0000256" key="1">
    <source>
        <dbReference type="ARBA" id="ARBA00000971"/>
    </source>
</evidence>
<evidence type="ECO:0000256" key="2">
    <source>
        <dbReference type="ARBA" id="ARBA00004193"/>
    </source>
</evidence>
<dbReference type="InterPro" id="IPR046357">
    <property type="entry name" value="PPIase_dom_sf"/>
</dbReference>
<organism evidence="14 15">
    <name type="scientific">Bacillus bingmayongensis</name>
    <dbReference type="NCBI Taxonomy" id="1150157"/>
    <lineage>
        <taxon>Bacteria</taxon>
        <taxon>Bacillati</taxon>
        <taxon>Bacillota</taxon>
        <taxon>Bacilli</taxon>
        <taxon>Bacillales</taxon>
        <taxon>Bacillaceae</taxon>
        <taxon>Bacillus</taxon>
    </lineage>
</organism>
<evidence type="ECO:0000256" key="12">
    <source>
        <dbReference type="SAM" id="SignalP"/>
    </source>
</evidence>
<keyword evidence="6 11" id="KW-0697">Rotamase</keyword>
<sequence>MKRKQLWIATAALGTLMLSACGPKDSSETLATSKVSTITKGDFDKQLKERYGKDMLYEMMAQDIMTKKYKVSDDEVDKELKKAKEQFGDQFKTVLESNRLKDEDDFKNQIRFKLAMDKAIKKTVTEKDVKANYKPEIKASHILVNDEKTANDIKKQLDEGASFEELAKQHSEDPGSKENGGDLGYFGPGKMVSEFEEAAYKLNVGEISKPIKSSHGYHIIKLTDKKELKPYDEVKDSIRKNLEEERLADQTTGQQILLDEFKKADIKVKDSDLKDTFSRLSEQQAQ</sequence>
<dbReference type="InterPro" id="IPR023058">
    <property type="entry name" value="PPIase_PpiC_CS"/>
</dbReference>
<feature type="chain" id="PRO_5045057494" description="Foldase protein PrsA" evidence="12">
    <location>
        <begin position="21"/>
        <end position="286"/>
    </location>
</feature>
<evidence type="ECO:0000256" key="4">
    <source>
        <dbReference type="ARBA" id="ARBA00022475"/>
    </source>
</evidence>
<evidence type="ECO:0000256" key="9">
    <source>
        <dbReference type="ARBA" id="ARBA00023235"/>
    </source>
</evidence>
<dbReference type="EMBL" id="JAXOVW010000005">
    <property type="protein sequence ID" value="MDZ5606333.1"/>
    <property type="molecule type" value="Genomic_DNA"/>
</dbReference>
<keyword evidence="4 11" id="KW-1003">Cell membrane</keyword>
<dbReference type="Pfam" id="PF13616">
    <property type="entry name" value="Rotamase_3"/>
    <property type="match status" value="1"/>
</dbReference>
<keyword evidence="7 11" id="KW-0472">Membrane</keyword>
<evidence type="ECO:0000256" key="10">
    <source>
        <dbReference type="ARBA" id="ARBA00023288"/>
    </source>
</evidence>
<dbReference type="PROSITE" id="PS50198">
    <property type="entry name" value="PPIC_PPIASE_2"/>
    <property type="match status" value="1"/>
</dbReference>
<keyword evidence="5 11" id="KW-0732">Signal</keyword>
<reference evidence="15" key="1">
    <citation type="submission" date="2023-11" db="EMBL/GenBank/DDBJ databases">
        <title>Genome Sequence of Bacillus pseudomycoides stain BUPM19.</title>
        <authorList>
            <person name="Farhat A."/>
        </authorList>
    </citation>
    <scope>NUCLEOTIDE SEQUENCE [LARGE SCALE GENOMIC DNA]</scope>
    <source>
        <strain evidence="15">BUPM19</strain>
    </source>
</reference>
<evidence type="ECO:0000259" key="13">
    <source>
        <dbReference type="PROSITE" id="PS50198"/>
    </source>
</evidence>
<dbReference type="EC" id="5.2.1.8" evidence="11"/>
<dbReference type="PANTHER" id="PTHR47245">
    <property type="entry name" value="PEPTIDYLPROLYL ISOMERASE"/>
    <property type="match status" value="1"/>
</dbReference>
<keyword evidence="10 11" id="KW-0449">Lipoprotein</keyword>
<evidence type="ECO:0000313" key="14">
    <source>
        <dbReference type="EMBL" id="MDZ5606333.1"/>
    </source>
</evidence>
<feature type="domain" description="PpiC" evidence="13">
    <location>
        <begin position="134"/>
        <end position="224"/>
    </location>
</feature>
<dbReference type="NCBIfam" id="NF002827">
    <property type="entry name" value="PRK03002.1"/>
    <property type="match status" value="1"/>
</dbReference>
<evidence type="ECO:0000256" key="7">
    <source>
        <dbReference type="ARBA" id="ARBA00023136"/>
    </source>
</evidence>
<proteinExistence type="inferred from homology"/>
<dbReference type="RefSeq" id="WP_017152864.1">
    <property type="nucleotide sequence ID" value="NZ_JAXOVW010000005.1"/>
</dbReference>
<dbReference type="PROSITE" id="PS01096">
    <property type="entry name" value="PPIC_PPIASE_1"/>
    <property type="match status" value="1"/>
</dbReference>
<keyword evidence="9 11" id="KW-0413">Isomerase</keyword>
<name>A0ABU5JSB2_9BACI</name>
<evidence type="ECO:0000256" key="5">
    <source>
        <dbReference type="ARBA" id="ARBA00022729"/>
    </source>
</evidence>
<dbReference type="InterPro" id="IPR000297">
    <property type="entry name" value="PPIase_PpiC"/>
</dbReference>
<evidence type="ECO:0000256" key="6">
    <source>
        <dbReference type="ARBA" id="ARBA00023110"/>
    </source>
</evidence>
<gene>
    <name evidence="11 14" type="primary">prsA</name>
    <name evidence="14" type="ORF">U2I54_04235</name>
</gene>
<evidence type="ECO:0000313" key="15">
    <source>
        <dbReference type="Proteomes" id="UP001291930"/>
    </source>
</evidence>
<comment type="caution">
    <text evidence="14">The sequence shown here is derived from an EMBL/GenBank/DDBJ whole genome shotgun (WGS) entry which is preliminary data.</text>
</comment>
<comment type="similarity">
    <text evidence="3 11">Belongs to the PrsA family.</text>
</comment>
<evidence type="ECO:0000256" key="8">
    <source>
        <dbReference type="ARBA" id="ARBA00023139"/>
    </source>
</evidence>
<evidence type="ECO:0000256" key="11">
    <source>
        <dbReference type="HAMAP-Rule" id="MF_01145"/>
    </source>
</evidence>
<keyword evidence="15" id="KW-1185">Reference proteome</keyword>
<protein>
    <recommendedName>
        <fullName evidence="11">Foldase protein PrsA</fullName>
        <ecNumber evidence="11">5.2.1.8</ecNumber>
    </recommendedName>
</protein>
<dbReference type="SUPFAM" id="SSF109998">
    <property type="entry name" value="Triger factor/SurA peptide-binding domain-like"/>
    <property type="match status" value="1"/>
</dbReference>
<dbReference type="InterPro" id="IPR050245">
    <property type="entry name" value="PrsA_foldase"/>
</dbReference>
<comment type="catalytic activity">
    <reaction evidence="1 11">
        <text>[protein]-peptidylproline (omega=180) = [protein]-peptidylproline (omega=0)</text>
        <dbReference type="Rhea" id="RHEA:16237"/>
        <dbReference type="Rhea" id="RHEA-COMP:10747"/>
        <dbReference type="Rhea" id="RHEA-COMP:10748"/>
        <dbReference type="ChEBI" id="CHEBI:83833"/>
        <dbReference type="ChEBI" id="CHEBI:83834"/>
        <dbReference type="EC" id="5.2.1.8"/>
    </reaction>
</comment>
<comment type="function">
    <text evidence="11">Plays a major role in protein secretion by helping the post-translocational extracellular folding of several secreted proteins.</text>
</comment>
<evidence type="ECO:0000256" key="3">
    <source>
        <dbReference type="ARBA" id="ARBA00006071"/>
    </source>
</evidence>
<dbReference type="InterPro" id="IPR027304">
    <property type="entry name" value="Trigger_fact/SurA_dom_sf"/>
</dbReference>
<dbReference type="PANTHER" id="PTHR47245:SF1">
    <property type="entry name" value="FOLDASE PROTEIN PRSA"/>
    <property type="match status" value="1"/>
</dbReference>
<accession>A0ABU5JSB2</accession>
<dbReference type="Gene3D" id="3.10.50.40">
    <property type="match status" value="1"/>
</dbReference>
<dbReference type="GO" id="GO:0016853">
    <property type="term" value="F:isomerase activity"/>
    <property type="evidence" value="ECO:0007669"/>
    <property type="project" value="UniProtKB-KW"/>
</dbReference>